<dbReference type="Proteomes" id="UP001165065">
    <property type="component" value="Unassembled WGS sequence"/>
</dbReference>
<evidence type="ECO:0000256" key="1">
    <source>
        <dbReference type="SAM" id="MobiDB-lite"/>
    </source>
</evidence>
<dbReference type="PANTHER" id="PTHR12486">
    <property type="entry name" value="APRATAXIN-RELATED"/>
    <property type="match status" value="1"/>
</dbReference>
<feature type="region of interest" description="Disordered" evidence="1">
    <location>
        <begin position="1"/>
        <end position="22"/>
    </location>
</feature>
<feature type="compositionally biased region" description="Pro residues" evidence="1">
    <location>
        <begin position="13"/>
        <end position="22"/>
    </location>
</feature>
<proteinExistence type="predicted"/>
<dbReference type="Pfam" id="PF11969">
    <property type="entry name" value="DcpS_C"/>
    <property type="match status" value="1"/>
</dbReference>
<dbReference type="GO" id="GO:1990165">
    <property type="term" value="F:single-strand break-containing DNA binding"/>
    <property type="evidence" value="ECO:0007669"/>
    <property type="project" value="TreeGrafter"/>
</dbReference>
<dbReference type="SUPFAM" id="SSF54197">
    <property type="entry name" value="HIT-like"/>
    <property type="match status" value="1"/>
</dbReference>
<accession>A0A9W7G4U8</accession>
<keyword evidence="3" id="KW-1185">Reference proteome</keyword>
<dbReference type="GO" id="GO:0033699">
    <property type="term" value="F:DNA 5'-adenosine monophosphate hydrolase activity"/>
    <property type="evidence" value="ECO:0007669"/>
    <property type="project" value="TreeGrafter"/>
</dbReference>
<dbReference type="GO" id="GO:0003697">
    <property type="term" value="F:single-stranded DNA binding"/>
    <property type="evidence" value="ECO:0007669"/>
    <property type="project" value="TreeGrafter"/>
</dbReference>
<gene>
    <name evidence="2" type="ORF">TrCOL_g5535</name>
</gene>
<dbReference type="OrthoDB" id="3512845at2759"/>
<dbReference type="GO" id="GO:0005634">
    <property type="term" value="C:nucleus"/>
    <property type="evidence" value="ECO:0007669"/>
    <property type="project" value="TreeGrafter"/>
</dbReference>
<evidence type="ECO:0000313" key="2">
    <source>
        <dbReference type="EMBL" id="GMI33522.1"/>
    </source>
</evidence>
<dbReference type="InterPro" id="IPR036265">
    <property type="entry name" value="HIT-like_sf"/>
</dbReference>
<dbReference type="GO" id="GO:0030983">
    <property type="term" value="F:mismatched DNA binding"/>
    <property type="evidence" value="ECO:0007669"/>
    <property type="project" value="TreeGrafter"/>
</dbReference>
<dbReference type="GO" id="GO:0003725">
    <property type="term" value="F:double-stranded RNA binding"/>
    <property type="evidence" value="ECO:0007669"/>
    <property type="project" value="TreeGrafter"/>
</dbReference>
<name>A0A9W7G4U8_9STRA</name>
<dbReference type="Gene3D" id="3.30.428.10">
    <property type="entry name" value="HIT-like"/>
    <property type="match status" value="1"/>
</dbReference>
<sequence length="275" mass="30478">MDLPPSSLLNPSNIPPYNPPNDPPKLPFPHALSILIKSTFLPSLSPHPGVWCFDDKVVCIYDRYNKSSTHFLVIPRDGRIKDVEDLTADDRGIINYMSEVCNRLIPISLSSSSSPTPLPPLPPLLGFHSTPSLNPLHLHCIPTGIICGSNVKKYQHVSSFLSDFFVPLDTISQFLDNGLLGGKRKVVISSLGPSFDSKMLSCSGCNWSKSGRGAFKDWLEHQHSCEVLCGERAAPPRPRWNGTLLWEGTETHVSRVKEAEVKNEPYRGVKRARDS</sequence>
<evidence type="ECO:0008006" key="4">
    <source>
        <dbReference type="Google" id="ProtNLM"/>
    </source>
</evidence>
<comment type="caution">
    <text evidence="2">The sequence shown here is derived from an EMBL/GenBank/DDBJ whole genome shotgun (WGS) entry which is preliminary data.</text>
</comment>
<evidence type="ECO:0000313" key="3">
    <source>
        <dbReference type="Proteomes" id="UP001165065"/>
    </source>
</evidence>
<dbReference type="AlphaFoldDB" id="A0A9W7G4U8"/>
<reference evidence="3" key="1">
    <citation type="journal article" date="2023" name="Commun. Biol.">
        <title>Genome analysis of Parmales, the sister group of diatoms, reveals the evolutionary specialization of diatoms from phago-mixotrophs to photoautotrophs.</title>
        <authorList>
            <person name="Ban H."/>
            <person name="Sato S."/>
            <person name="Yoshikawa S."/>
            <person name="Yamada K."/>
            <person name="Nakamura Y."/>
            <person name="Ichinomiya M."/>
            <person name="Sato N."/>
            <person name="Blanc-Mathieu R."/>
            <person name="Endo H."/>
            <person name="Kuwata A."/>
            <person name="Ogata H."/>
        </authorList>
    </citation>
    <scope>NUCLEOTIDE SEQUENCE [LARGE SCALE GENOMIC DNA]</scope>
</reference>
<dbReference type="EMBL" id="BRYA01000828">
    <property type="protein sequence ID" value="GMI33522.1"/>
    <property type="molecule type" value="Genomic_DNA"/>
</dbReference>
<feature type="compositionally biased region" description="Low complexity" evidence="1">
    <location>
        <begin position="1"/>
        <end position="12"/>
    </location>
</feature>
<protein>
    <recommendedName>
        <fullName evidence="4">HIT domain-containing protein</fullName>
    </recommendedName>
</protein>
<dbReference type="GO" id="GO:0000012">
    <property type="term" value="P:single strand break repair"/>
    <property type="evidence" value="ECO:0007669"/>
    <property type="project" value="TreeGrafter"/>
</dbReference>
<dbReference type="PANTHER" id="PTHR12486:SF4">
    <property type="entry name" value="APRATAXIN"/>
    <property type="match status" value="1"/>
</dbReference>
<organism evidence="2 3">
    <name type="scientific">Triparma columacea</name>
    <dbReference type="NCBI Taxonomy" id="722753"/>
    <lineage>
        <taxon>Eukaryota</taxon>
        <taxon>Sar</taxon>
        <taxon>Stramenopiles</taxon>
        <taxon>Ochrophyta</taxon>
        <taxon>Bolidophyceae</taxon>
        <taxon>Parmales</taxon>
        <taxon>Triparmaceae</taxon>
        <taxon>Triparma</taxon>
    </lineage>
</organism>